<organism evidence="4 5">
    <name type="scientific">Streptomyces griseoloalbus</name>
    <dbReference type="NCBI Taxonomy" id="67303"/>
    <lineage>
        <taxon>Bacteria</taxon>
        <taxon>Bacillati</taxon>
        <taxon>Actinomycetota</taxon>
        <taxon>Actinomycetes</taxon>
        <taxon>Kitasatosporales</taxon>
        <taxon>Streptomycetaceae</taxon>
        <taxon>Streptomyces</taxon>
    </lineage>
</organism>
<dbReference type="PANTHER" id="PTHR10566:SF113">
    <property type="entry name" value="PROTEIN ACTIVITY OF BC1 COMPLEX KINASE 7, CHLOROPLASTIC"/>
    <property type="match status" value="1"/>
</dbReference>
<dbReference type="Proteomes" id="UP000568022">
    <property type="component" value="Unassembled WGS sequence"/>
</dbReference>
<dbReference type="AlphaFoldDB" id="A0A7W8FC06"/>
<feature type="domain" description="ABC1 atypical kinase-like" evidence="3">
    <location>
        <begin position="184"/>
        <end position="441"/>
    </location>
</feature>
<evidence type="ECO:0000256" key="1">
    <source>
        <dbReference type="ARBA" id="ARBA00009670"/>
    </source>
</evidence>
<keyword evidence="2" id="KW-0812">Transmembrane</keyword>
<feature type="transmembrane region" description="Helical" evidence="2">
    <location>
        <begin position="63"/>
        <end position="81"/>
    </location>
</feature>
<gene>
    <name evidence="4" type="ORF">FHS32_005661</name>
</gene>
<dbReference type="CDD" id="cd05121">
    <property type="entry name" value="ABC1_ADCK3-like"/>
    <property type="match status" value="1"/>
</dbReference>
<sequence length="661" mass="71883">MSSYLLIAGATALLGPMIMAVLARRVLGLRIGAVRALLTGVAGLLAAGVVGTPMGPQASRTPLVTVQLGAALLGAMLFLVLSEAAVTGGSVRGMVRWPGAVRRRLARSRRYTQLSRIAVRHGLRRFLTGRSRRGTASPQDQAALARSLRLALEEAGATFVKLGQVLSSRYDLLPDVFVDELSSLQHEVAPEPWPDIERVLAEELKAPPEKVFAEFAREPLAAGSMAQVHRARLRDGRAVAVKVQRPGARQVLERDLDILFRISDILERSTTWGRTVGSRELVQGFADSLHEELDFRTEARNTAAVAANTALADADAPHDEDAPSGAAPRVLLPEVHQELSTERVLVVEWLDGVTLNRADAVIEAQGLDRERLARDLFGCLLGQIMIGGVFHADPHSGNVLVLSDGRLGLVDFGSVGRIDRMLRSSLRELLMAIDRNDPQALSDALLDLVERPDEIDEERFTRALGRYTARHLASAGPPGREMFSDLFLLVAQYGLTVPPEVAAAFRALATVEGALGRLVPGFDLVEEARAFASTELARRLTPTQLSRSLAEETAAVLPMLLRLPRRAERISSALEQGRLNINVRLLADERDRRFIRGIVRDVLLTFLGGLTGVLGMLLLSTRGGPRVAGSLRLFDVFGYNMLLISSVLVLRVLFTLTKPSR</sequence>
<accession>A0A7W8FC06</accession>
<name>A0A7W8FC06_9ACTN</name>
<feature type="transmembrane region" description="Helical" evidence="2">
    <location>
        <begin position="33"/>
        <end position="51"/>
    </location>
</feature>
<evidence type="ECO:0000259" key="3">
    <source>
        <dbReference type="Pfam" id="PF03109"/>
    </source>
</evidence>
<dbReference type="InterPro" id="IPR004147">
    <property type="entry name" value="ABC1_dom"/>
</dbReference>
<feature type="transmembrane region" description="Helical" evidence="2">
    <location>
        <begin position="602"/>
        <end position="621"/>
    </location>
</feature>
<evidence type="ECO:0000313" key="5">
    <source>
        <dbReference type="Proteomes" id="UP000568022"/>
    </source>
</evidence>
<dbReference type="InterPro" id="IPR011009">
    <property type="entry name" value="Kinase-like_dom_sf"/>
</dbReference>
<keyword evidence="4" id="KW-0830">Ubiquinone</keyword>
<protein>
    <submittedName>
        <fullName evidence="4">Ubiquinone biosynthesis protein</fullName>
    </submittedName>
</protein>
<feature type="transmembrane region" description="Helical" evidence="2">
    <location>
        <begin position="633"/>
        <end position="654"/>
    </location>
</feature>
<evidence type="ECO:0000256" key="2">
    <source>
        <dbReference type="SAM" id="Phobius"/>
    </source>
</evidence>
<keyword evidence="2" id="KW-1133">Transmembrane helix</keyword>
<keyword evidence="2" id="KW-0472">Membrane</keyword>
<dbReference type="SUPFAM" id="SSF56112">
    <property type="entry name" value="Protein kinase-like (PK-like)"/>
    <property type="match status" value="1"/>
</dbReference>
<dbReference type="InterPro" id="IPR050154">
    <property type="entry name" value="UbiB_kinase"/>
</dbReference>
<keyword evidence="5" id="KW-1185">Reference proteome</keyword>
<dbReference type="PANTHER" id="PTHR10566">
    <property type="entry name" value="CHAPERONE-ACTIVITY OF BC1 COMPLEX CABC1 -RELATED"/>
    <property type="match status" value="1"/>
</dbReference>
<evidence type="ECO:0000313" key="4">
    <source>
        <dbReference type="EMBL" id="MBB5128884.1"/>
    </source>
</evidence>
<comment type="similarity">
    <text evidence="1">Belongs to the protein kinase superfamily. ADCK protein kinase family.</text>
</comment>
<dbReference type="EMBL" id="JACHJE010000015">
    <property type="protein sequence ID" value="MBB5128884.1"/>
    <property type="molecule type" value="Genomic_DNA"/>
</dbReference>
<proteinExistence type="inferred from homology"/>
<comment type="caution">
    <text evidence="4">The sequence shown here is derived from an EMBL/GenBank/DDBJ whole genome shotgun (WGS) entry which is preliminary data.</text>
</comment>
<reference evidence="4 5" key="1">
    <citation type="submission" date="2020-08" db="EMBL/GenBank/DDBJ databases">
        <title>Genomic Encyclopedia of Type Strains, Phase III (KMG-III): the genomes of soil and plant-associated and newly described type strains.</title>
        <authorList>
            <person name="Whitman W."/>
        </authorList>
    </citation>
    <scope>NUCLEOTIDE SEQUENCE [LARGE SCALE GENOMIC DNA]</scope>
    <source>
        <strain evidence="4 5">CECT 3226</strain>
    </source>
</reference>
<dbReference type="Pfam" id="PF03109">
    <property type="entry name" value="ABC1"/>
    <property type="match status" value="1"/>
</dbReference>